<dbReference type="EMBL" id="CP080635">
    <property type="protein sequence ID" value="QYX72598.1"/>
    <property type="molecule type" value="Genomic_DNA"/>
</dbReference>
<dbReference type="GeneID" id="67445197"/>
<reference evidence="2 3" key="1">
    <citation type="submission" date="2021-08" db="EMBL/GenBank/DDBJ databases">
        <title>Shewanella putrefaciens YZ-J, complete genome.</title>
        <authorList>
            <person name="Yi Z."/>
        </authorList>
    </citation>
    <scope>NUCLEOTIDE SEQUENCE [LARGE SCALE GENOMIC DNA]</scope>
    <source>
        <strain evidence="2 3">YZ-J</strain>
    </source>
</reference>
<feature type="transmembrane region" description="Helical" evidence="1">
    <location>
        <begin position="37"/>
        <end position="56"/>
    </location>
</feature>
<dbReference type="InterPro" id="IPR021344">
    <property type="entry name" value="DUF2970"/>
</dbReference>
<sequence length="61" mass="6833">MINRIWQIFQSTLAAFFGVQSDKNRTKDFQTHSPLPYIVMGIVLAIILVGSLILLVSQVLS</sequence>
<keyword evidence="1" id="KW-0812">Transmembrane</keyword>
<keyword evidence="1" id="KW-1133">Transmembrane helix</keyword>
<dbReference type="Pfam" id="PF11174">
    <property type="entry name" value="DUF2970"/>
    <property type="match status" value="1"/>
</dbReference>
<gene>
    <name evidence="2" type="ORF">K3G22_18020</name>
</gene>
<keyword evidence="1" id="KW-0472">Membrane</keyword>
<keyword evidence="3" id="KW-1185">Reference proteome</keyword>
<organism evidence="2 3">
    <name type="scientific">Shewanella putrefaciens</name>
    <name type="common">Pseudomonas putrefaciens</name>
    <dbReference type="NCBI Taxonomy" id="24"/>
    <lineage>
        <taxon>Bacteria</taxon>
        <taxon>Pseudomonadati</taxon>
        <taxon>Pseudomonadota</taxon>
        <taxon>Gammaproteobacteria</taxon>
        <taxon>Alteromonadales</taxon>
        <taxon>Shewanellaceae</taxon>
        <taxon>Shewanella</taxon>
    </lineage>
</organism>
<name>A0ABX8XAY1_SHEPU</name>
<evidence type="ECO:0000256" key="1">
    <source>
        <dbReference type="SAM" id="Phobius"/>
    </source>
</evidence>
<proteinExistence type="predicted"/>
<protein>
    <submittedName>
        <fullName evidence="2">DUF2970 domain-containing protein</fullName>
    </submittedName>
</protein>
<dbReference type="Proteomes" id="UP000827084">
    <property type="component" value="Chromosome"/>
</dbReference>
<dbReference type="RefSeq" id="WP_011920194.1">
    <property type="nucleotide sequence ID" value="NZ_BMPK01000001.1"/>
</dbReference>
<evidence type="ECO:0000313" key="3">
    <source>
        <dbReference type="Proteomes" id="UP000827084"/>
    </source>
</evidence>
<accession>A0ABX8XAY1</accession>
<evidence type="ECO:0000313" key="2">
    <source>
        <dbReference type="EMBL" id="QYX72598.1"/>
    </source>
</evidence>